<evidence type="ECO:0000313" key="1">
    <source>
        <dbReference type="EMBL" id="GLY81436.1"/>
    </source>
</evidence>
<accession>A0A9W6RT72</accession>
<reference evidence="1" key="1">
    <citation type="submission" date="2023-03" db="EMBL/GenBank/DDBJ databases">
        <title>Actinoallomurus iriomotensis NBRC 103681.</title>
        <authorList>
            <person name="Ichikawa N."/>
            <person name="Sato H."/>
            <person name="Tonouchi N."/>
        </authorList>
    </citation>
    <scope>NUCLEOTIDE SEQUENCE</scope>
    <source>
        <strain evidence="1">NBRC 103681</strain>
    </source>
</reference>
<dbReference type="EMBL" id="BSTJ01000019">
    <property type="protein sequence ID" value="GLY81436.1"/>
    <property type="molecule type" value="Genomic_DNA"/>
</dbReference>
<organism evidence="1 2">
    <name type="scientific">Actinoallomurus iriomotensis</name>
    <dbReference type="NCBI Taxonomy" id="478107"/>
    <lineage>
        <taxon>Bacteria</taxon>
        <taxon>Bacillati</taxon>
        <taxon>Actinomycetota</taxon>
        <taxon>Actinomycetes</taxon>
        <taxon>Streptosporangiales</taxon>
        <taxon>Thermomonosporaceae</taxon>
        <taxon>Actinoallomurus</taxon>
    </lineage>
</organism>
<sequence>MAEPVTTTPALQHKVQSVLDELVDTGAETGLQVAVYHHGAHGKTTATLRHVLTHSAGVPAMPRGIGPADLIDSHFTTARRLADLTTAELNAA</sequence>
<gene>
    <name evidence="1" type="ORF">Airi01_097030</name>
</gene>
<dbReference type="Proteomes" id="UP001165135">
    <property type="component" value="Unassembled WGS sequence"/>
</dbReference>
<evidence type="ECO:0000313" key="2">
    <source>
        <dbReference type="Proteomes" id="UP001165135"/>
    </source>
</evidence>
<name>A0A9W6RT72_9ACTN</name>
<dbReference type="RefSeq" id="WP_285635898.1">
    <property type="nucleotide sequence ID" value="NZ_BSTJ01000019.1"/>
</dbReference>
<proteinExistence type="predicted"/>
<dbReference type="InterPro" id="IPR012338">
    <property type="entry name" value="Beta-lactam/transpept-like"/>
</dbReference>
<protein>
    <submittedName>
        <fullName evidence="1">Uncharacterized protein</fullName>
    </submittedName>
</protein>
<dbReference type="Gene3D" id="3.40.710.10">
    <property type="entry name" value="DD-peptidase/beta-lactamase superfamily"/>
    <property type="match status" value="1"/>
</dbReference>
<dbReference type="SUPFAM" id="SSF56601">
    <property type="entry name" value="beta-lactamase/transpeptidase-like"/>
    <property type="match status" value="1"/>
</dbReference>
<comment type="caution">
    <text evidence="1">The sequence shown here is derived from an EMBL/GenBank/DDBJ whole genome shotgun (WGS) entry which is preliminary data.</text>
</comment>
<dbReference type="AlphaFoldDB" id="A0A9W6RT72"/>